<evidence type="ECO:0000256" key="2">
    <source>
        <dbReference type="ARBA" id="ARBA00022679"/>
    </source>
</evidence>
<dbReference type="InterPro" id="IPR029063">
    <property type="entry name" value="SAM-dependent_MTases_sf"/>
</dbReference>
<dbReference type="STRING" id="795359.TOPB45_1472"/>
<dbReference type="KEGG" id="top:TOPB45_1472"/>
<evidence type="ECO:0000313" key="4">
    <source>
        <dbReference type="Proteomes" id="UP000006583"/>
    </source>
</evidence>
<dbReference type="Gene3D" id="3.40.50.150">
    <property type="entry name" value="Vaccinia Virus protein VP39"/>
    <property type="match status" value="1"/>
</dbReference>
<dbReference type="InterPro" id="IPR050078">
    <property type="entry name" value="Ribosomal_L11_MeTrfase_PrmA"/>
</dbReference>
<dbReference type="GO" id="GO:0032259">
    <property type="term" value="P:methylation"/>
    <property type="evidence" value="ECO:0007669"/>
    <property type="project" value="UniProtKB-KW"/>
</dbReference>
<sequence length="284" mass="33157">MLFKFVNKIKFIKMLKGKYKKYETLYIYSFKNFHPALNQFEDEDLIGVWEEDGIGILFFHKSKDELVEELIKKYGLKLDFKDAMPYEKWNENRVLKPFKVGPYKIAPLWYEGEWDLIFDPSIVFGEGTHPTTSMILELSWEFYQNFGKPQKILDIGCGTGILTLFWAKLGADVIAVDINPLCVKVTKHNLILNGLSAEVIEGDIKKLLPIKVDLVLANLYKGLLEELFNLSSFWDSKFYLISGFMSNMEKELLEILKNCKVKILKRREKEDWVSWLLESIKEGI</sequence>
<keyword evidence="2 3" id="KW-0808">Transferase</keyword>
<dbReference type="PANTHER" id="PTHR43648:SF1">
    <property type="entry name" value="ELECTRON TRANSFER FLAVOPROTEIN BETA SUBUNIT LYSINE METHYLTRANSFERASE"/>
    <property type="match status" value="1"/>
</dbReference>
<keyword evidence="1 3" id="KW-0489">Methyltransferase</keyword>
<dbReference type="HOGENOM" id="CLU_049382_2_0_0"/>
<dbReference type="SUPFAM" id="SSF53335">
    <property type="entry name" value="S-adenosyl-L-methionine-dependent methyltransferases"/>
    <property type="match status" value="1"/>
</dbReference>
<dbReference type="AlphaFoldDB" id="F8C3C4"/>
<protein>
    <submittedName>
        <fullName evidence="3">Methyltransferase type 11</fullName>
    </submittedName>
</protein>
<keyword evidence="4" id="KW-1185">Reference proteome</keyword>
<dbReference type="Pfam" id="PF06325">
    <property type="entry name" value="PrmA"/>
    <property type="match status" value="1"/>
</dbReference>
<evidence type="ECO:0000313" key="3">
    <source>
        <dbReference type="EMBL" id="AEH23551.1"/>
    </source>
</evidence>
<dbReference type="PANTHER" id="PTHR43648">
    <property type="entry name" value="ELECTRON TRANSFER FLAVOPROTEIN BETA SUBUNIT LYSINE METHYLTRANSFERASE"/>
    <property type="match status" value="1"/>
</dbReference>
<accession>F8C3C4</accession>
<dbReference type="eggNOG" id="COG2264">
    <property type="taxonomic scope" value="Bacteria"/>
</dbReference>
<dbReference type="GO" id="GO:0008276">
    <property type="term" value="F:protein methyltransferase activity"/>
    <property type="evidence" value="ECO:0007669"/>
    <property type="project" value="TreeGrafter"/>
</dbReference>
<evidence type="ECO:0000256" key="1">
    <source>
        <dbReference type="ARBA" id="ARBA00022603"/>
    </source>
</evidence>
<gene>
    <name evidence="3" type="ordered locus">TOPB45_1472</name>
</gene>
<dbReference type="PATRIC" id="fig|795359.3.peg.1499"/>
<dbReference type="EMBL" id="CP002829">
    <property type="protein sequence ID" value="AEH23551.1"/>
    <property type="molecule type" value="Genomic_DNA"/>
</dbReference>
<reference evidence="3 4" key="1">
    <citation type="journal article" date="2013" name="Genome Announc.">
        <title>Complete genome sequence of the hyperthermophilic sulfate-reducing bacterium Thermodesulfobacterium geofontis OPF15T.</title>
        <authorList>
            <person name="Elkins J.G."/>
            <person name="Hamilton-Brehm S.D."/>
            <person name="Lucas S."/>
            <person name="Han J."/>
            <person name="Lapidus A."/>
            <person name="Cheng J.F."/>
            <person name="Goodwin L.A."/>
            <person name="Pitluck S."/>
            <person name="Peters L."/>
            <person name="Mikhailova N."/>
            <person name="Davenport K.W."/>
            <person name="Detter J.C."/>
            <person name="Han C.S."/>
            <person name="Tapia R."/>
            <person name="Land M.L."/>
            <person name="Hauser L."/>
            <person name="Kyrpides N.C."/>
            <person name="Ivanova N.N."/>
            <person name="Pagani I."/>
            <person name="Bruce D."/>
            <person name="Woyke T."/>
            <person name="Cottingham R.W."/>
        </authorList>
    </citation>
    <scope>NUCLEOTIDE SEQUENCE [LARGE SCALE GENOMIC DNA]</scope>
    <source>
        <strain evidence="3 4">OPF15</strain>
    </source>
</reference>
<organism evidence="3 4">
    <name type="scientific">Thermodesulfobacterium geofontis (strain OPF15)</name>
    <dbReference type="NCBI Taxonomy" id="795359"/>
    <lineage>
        <taxon>Bacteria</taxon>
        <taxon>Pseudomonadati</taxon>
        <taxon>Thermodesulfobacteriota</taxon>
        <taxon>Thermodesulfobacteria</taxon>
        <taxon>Thermodesulfobacteriales</taxon>
        <taxon>Thermodesulfobacteriaceae</taxon>
        <taxon>Thermodesulfobacterium</taxon>
    </lineage>
</organism>
<dbReference type="CDD" id="cd02440">
    <property type="entry name" value="AdoMet_MTases"/>
    <property type="match status" value="1"/>
</dbReference>
<dbReference type="Proteomes" id="UP000006583">
    <property type="component" value="Chromosome"/>
</dbReference>
<proteinExistence type="predicted"/>
<name>F8C3C4_THEGP</name>